<keyword evidence="1" id="KW-1133">Transmembrane helix</keyword>
<sequence length="153" mass="16471">MTPESPQQRLAWATPTSALYAVSVGAVILAGAAVLSNDNAGRFLIALAALGLAGLAILGFRQRPRLAVVPGPSPRLVIRNLAGPTEYTPNQLVRVRMVGYRRLGRKMPMLEIDVRDQDGAERLLIFGRWDLGTHPEDVFDALLAHGLATLPSP</sequence>
<dbReference type="InterPro" id="IPR019692">
    <property type="entry name" value="CFP-6_PH"/>
</dbReference>
<gene>
    <name evidence="3" type="ORF">AB0I48_04370</name>
</gene>
<dbReference type="EMBL" id="JBFAKC010000002">
    <property type="protein sequence ID" value="MEV0706778.1"/>
    <property type="molecule type" value="Genomic_DNA"/>
</dbReference>
<feature type="transmembrane region" description="Helical" evidence="1">
    <location>
        <begin position="40"/>
        <end position="60"/>
    </location>
</feature>
<accession>A0ABV3FMY6</accession>
<name>A0ABV3FMY6_9NOCA</name>
<comment type="caution">
    <text evidence="3">The sequence shown here is derived from an EMBL/GenBank/DDBJ whole genome shotgun (WGS) entry which is preliminary data.</text>
</comment>
<dbReference type="Pfam" id="PF10756">
    <property type="entry name" value="bPH_6"/>
    <property type="match status" value="1"/>
</dbReference>
<organism evidence="3 4">
    <name type="scientific">Nocardia aurea</name>
    <dbReference type="NCBI Taxonomy" id="2144174"/>
    <lineage>
        <taxon>Bacteria</taxon>
        <taxon>Bacillati</taxon>
        <taxon>Actinomycetota</taxon>
        <taxon>Actinomycetes</taxon>
        <taxon>Mycobacteriales</taxon>
        <taxon>Nocardiaceae</taxon>
        <taxon>Nocardia</taxon>
    </lineage>
</organism>
<evidence type="ECO:0000313" key="3">
    <source>
        <dbReference type="EMBL" id="MEV0706778.1"/>
    </source>
</evidence>
<protein>
    <submittedName>
        <fullName evidence="3">PH domain-containing protein</fullName>
    </submittedName>
</protein>
<feature type="transmembrane region" description="Helical" evidence="1">
    <location>
        <begin position="12"/>
        <end position="34"/>
    </location>
</feature>
<keyword evidence="1" id="KW-0472">Membrane</keyword>
<evidence type="ECO:0000259" key="2">
    <source>
        <dbReference type="Pfam" id="PF10756"/>
    </source>
</evidence>
<feature type="domain" description="Low molecular weight protein antigen 6 PH" evidence="2">
    <location>
        <begin position="63"/>
        <end position="146"/>
    </location>
</feature>
<keyword evidence="1" id="KW-0812">Transmembrane</keyword>
<dbReference type="RefSeq" id="WP_357780199.1">
    <property type="nucleotide sequence ID" value="NZ_JBFAKC010000002.1"/>
</dbReference>
<evidence type="ECO:0000256" key="1">
    <source>
        <dbReference type="SAM" id="Phobius"/>
    </source>
</evidence>
<evidence type="ECO:0000313" key="4">
    <source>
        <dbReference type="Proteomes" id="UP001551695"/>
    </source>
</evidence>
<dbReference type="Proteomes" id="UP001551695">
    <property type="component" value="Unassembled WGS sequence"/>
</dbReference>
<keyword evidence="4" id="KW-1185">Reference proteome</keyword>
<reference evidence="3 4" key="1">
    <citation type="submission" date="2024-06" db="EMBL/GenBank/DDBJ databases">
        <title>The Natural Products Discovery Center: Release of the First 8490 Sequenced Strains for Exploring Actinobacteria Biosynthetic Diversity.</title>
        <authorList>
            <person name="Kalkreuter E."/>
            <person name="Kautsar S.A."/>
            <person name="Yang D."/>
            <person name="Bader C.D."/>
            <person name="Teijaro C.N."/>
            <person name="Fluegel L."/>
            <person name="Davis C.M."/>
            <person name="Simpson J.R."/>
            <person name="Lauterbach L."/>
            <person name="Steele A.D."/>
            <person name="Gui C."/>
            <person name="Meng S."/>
            <person name="Li G."/>
            <person name="Viehrig K."/>
            <person name="Ye F."/>
            <person name="Su P."/>
            <person name="Kiefer A.F."/>
            <person name="Nichols A."/>
            <person name="Cepeda A.J."/>
            <person name="Yan W."/>
            <person name="Fan B."/>
            <person name="Jiang Y."/>
            <person name="Adhikari A."/>
            <person name="Zheng C.-J."/>
            <person name="Schuster L."/>
            <person name="Cowan T.M."/>
            <person name="Smanski M.J."/>
            <person name="Chevrette M.G."/>
            <person name="De Carvalho L.P.S."/>
            <person name="Shen B."/>
        </authorList>
    </citation>
    <scope>NUCLEOTIDE SEQUENCE [LARGE SCALE GENOMIC DNA]</scope>
    <source>
        <strain evidence="3 4">NPDC050403</strain>
    </source>
</reference>
<proteinExistence type="predicted"/>